<organism evidence="1 2">
    <name type="scientific">Gossypium arboreum</name>
    <name type="common">Tree cotton</name>
    <name type="synonym">Gossypium nanking</name>
    <dbReference type="NCBI Taxonomy" id="29729"/>
    <lineage>
        <taxon>Eukaryota</taxon>
        <taxon>Viridiplantae</taxon>
        <taxon>Streptophyta</taxon>
        <taxon>Embryophyta</taxon>
        <taxon>Tracheophyta</taxon>
        <taxon>Spermatophyta</taxon>
        <taxon>Magnoliopsida</taxon>
        <taxon>eudicotyledons</taxon>
        <taxon>Gunneridae</taxon>
        <taxon>Pentapetalae</taxon>
        <taxon>rosids</taxon>
        <taxon>malvids</taxon>
        <taxon>Malvales</taxon>
        <taxon>Malvaceae</taxon>
        <taxon>Malvoideae</taxon>
        <taxon>Gossypium</taxon>
    </lineage>
</organism>
<dbReference type="EMBL" id="KN430214">
    <property type="protein sequence ID" value="KHG24826.1"/>
    <property type="molecule type" value="Genomic_DNA"/>
</dbReference>
<protein>
    <submittedName>
        <fullName evidence="1">CTP synthase</fullName>
    </submittedName>
</protein>
<reference evidence="2" key="1">
    <citation type="submission" date="2014-09" db="EMBL/GenBank/DDBJ databases">
        <authorList>
            <person name="Mudge J."/>
            <person name="Ramaraj T."/>
            <person name="Lindquist I.E."/>
            <person name="Bharti A.K."/>
            <person name="Sundararajan A."/>
            <person name="Cameron C.T."/>
            <person name="Woodward J.E."/>
            <person name="May G.D."/>
            <person name="Brubaker C."/>
            <person name="Broadhvest J."/>
            <person name="Wilkins T.A."/>
        </authorList>
    </citation>
    <scope>NUCLEOTIDE SEQUENCE</scope>
    <source>
        <strain evidence="2">cv. AKA8401</strain>
    </source>
</reference>
<evidence type="ECO:0000313" key="2">
    <source>
        <dbReference type="Proteomes" id="UP000032142"/>
    </source>
</evidence>
<dbReference type="AlphaFoldDB" id="A0A0B0PN59"/>
<proteinExistence type="predicted"/>
<sequence length="45" mass="5033">MPVCLDYVKIGHTYLLVHMAPRHACVLGRGILPLIRKVPRGHTTV</sequence>
<dbReference type="Proteomes" id="UP000032142">
    <property type="component" value="Unassembled WGS sequence"/>
</dbReference>
<accession>A0A0B0PN59</accession>
<keyword evidence="2" id="KW-1185">Reference proteome</keyword>
<name>A0A0B0PN59_GOSAR</name>
<evidence type="ECO:0000313" key="1">
    <source>
        <dbReference type="EMBL" id="KHG24826.1"/>
    </source>
</evidence>
<gene>
    <name evidence="1" type="ORF">F383_31208</name>
</gene>